<evidence type="ECO:0000313" key="6">
    <source>
        <dbReference type="Proteomes" id="UP000294257"/>
    </source>
</evidence>
<dbReference type="GO" id="GO:0043565">
    <property type="term" value="F:sequence-specific DNA binding"/>
    <property type="evidence" value="ECO:0007669"/>
    <property type="project" value="InterPro"/>
</dbReference>
<keyword evidence="3" id="KW-0804">Transcription</keyword>
<reference evidence="5 6" key="1">
    <citation type="submission" date="2019-02" db="EMBL/GenBank/DDBJ databases">
        <title>Genomic Encyclopedia of Type Strains, Phase IV (KMG-IV): sequencing the most valuable type-strain genomes for metagenomic binning, comparative biology and taxonomic classification.</title>
        <authorList>
            <person name="Goeker M."/>
        </authorList>
    </citation>
    <scope>NUCLEOTIDE SEQUENCE [LARGE SCALE GENOMIC DNA]</scope>
    <source>
        <strain evidence="5 6">DSM 101727</strain>
    </source>
</reference>
<keyword evidence="2" id="KW-0238">DNA-binding</keyword>
<evidence type="ECO:0000313" key="5">
    <source>
        <dbReference type="EMBL" id="RZS34712.1"/>
    </source>
</evidence>
<keyword evidence="1" id="KW-0805">Transcription regulation</keyword>
<dbReference type="GO" id="GO:0003700">
    <property type="term" value="F:DNA-binding transcription factor activity"/>
    <property type="evidence" value="ECO:0007669"/>
    <property type="project" value="InterPro"/>
</dbReference>
<dbReference type="OrthoDB" id="2559672at2"/>
<dbReference type="EMBL" id="SGWQ01000008">
    <property type="protein sequence ID" value="RZS34712.1"/>
    <property type="molecule type" value="Genomic_DNA"/>
</dbReference>
<gene>
    <name evidence="5" type="ORF">EV193_10860</name>
</gene>
<dbReference type="Proteomes" id="UP000294257">
    <property type="component" value="Unassembled WGS sequence"/>
</dbReference>
<evidence type="ECO:0000256" key="2">
    <source>
        <dbReference type="ARBA" id="ARBA00023125"/>
    </source>
</evidence>
<dbReference type="PANTHER" id="PTHR46796">
    <property type="entry name" value="HTH-TYPE TRANSCRIPTIONAL ACTIVATOR RHAS-RELATED"/>
    <property type="match status" value="1"/>
</dbReference>
<feature type="domain" description="HTH araC/xylS-type" evidence="4">
    <location>
        <begin position="173"/>
        <end position="257"/>
    </location>
</feature>
<dbReference type="PANTHER" id="PTHR46796:SF15">
    <property type="entry name" value="BLL1074 PROTEIN"/>
    <property type="match status" value="1"/>
</dbReference>
<dbReference type="Pfam" id="PF12833">
    <property type="entry name" value="HTH_18"/>
    <property type="match status" value="1"/>
</dbReference>
<proteinExistence type="predicted"/>
<evidence type="ECO:0000256" key="1">
    <source>
        <dbReference type="ARBA" id="ARBA00023015"/>
    </source>
</evidence>
<dbReference type="InterPro" id="IPR009057">
    <property type="entry name" value="Homeodomain-like_sf"/>
</dbReference>
<dbReference type="RefSeq" id="WP_130346172.1">
    <property type="nucleotide sequence ID" value="NZ_SGWQ01000008.1"/>
</dbReference>
<accession>A0A4Q7KHG6</accession>
<dbReference type="PROSITE" id="PS01124">
    <property type="entry name" value="HTH_ARAC_FAMILY_2"/>
    <property type="match status" value="1"/>
</dbReference>
<protein>
    <submittedName>
        <fullName evidence="5">AraC family transcriptional regulator</fullName>
    </submittedName>
</protein>
<dbReference type="InterPro" id="IPR050204">
    <property type="entry name" value="AraC_XylS_family_regulators"/>
</dbReference>
<dbReference type="Gene3D" id="1.10.10.60">
    <property type="entry name" value="Homeodomain-like"/>
    <property type="match status" value="1"/>
</dbReference>
<keyword evidence="6" id="KW-1185">Reference proteome</keyword>
<evidence type="ECO:0000259" key="4">
    <source>
        <dbReference type="PROSITE" id="PS01124"/>
    </source>
</evidence>
<organism evidence="5 6">
    <name type="scientific">Herbihabitans rhizosphaerae</name>
    <dbReference type="NCBI Taxonomy" id="1872711"/>
    <lineage>
        <taxon>Bacteria</taxon>
        <taxon>Bacillati</taxon>
        <taxon>Actinomycetota</taxon>
        <taxon>Actinomycetes</taxon>
        <taxon>Pseudonocardiales</taxon>
        <taxon>Pseudonocardiaceae</taxon>
        <taxon>Herbihabitans</taxon>
    </lineage>
</organism>
<dbReference type="AlphaFoldDB" id="A0A4Q7KHG6"/>
<evidence type="ECO:0000256" key="3">
    <source>
        <dbReference type="ARBA" id="ARBA00023163"/>
    </source>
</evidence>
<sequence>MDSPGWSLHSPHPALRGIAARYIGYRQHDGVPEIHRGLPSRHVTLVVALDEPVRIVDMPGDQSPAALYGLVGGLHTAPALMAQGRAQTGVQVDLNPLGVRRLLGVAAYELAGQVVDLADLGLGELPERLAGAPTWAERFAILDDVLLTAARGEHEPPPEVGHAWRSMLAGTGRVDALAREVGWSRRHLSERFRREVGLTPKQAARVLRFERACETLRRTPGADLAELAVTSGFYDQAHLTNEWRALAGCTPGTWIGEELPNLQYGDTRPPRDSVA</sequence>
<dbReference type="SUPFAM" id="SSF46689">
    <property type="entry name" value="Homeodomain-like"/>
    <property type="match status" value="1"/>
</dbReference>
<dbReference type="SMART" id="SM00342">
    <property type="entry name" value="HTH_ARAC"/>
    <property type="match status" value="1"/>
</dbReference>
<name>A0A4Q7KHG6_9PSEU</name>
<dbReference type="InterPro" id="IPR018060">
    <property type="entry name" value="HTH_AraC"/>
</dbReference>
<comment type="caution">
    <text evidence="5">The sequence shown here is derived from an EMBL/GenBank/DDBJ whole genome shotgun (WGS) entry which is preliminary data.</text>
</comment>